<protein>
    <recommendedName>
        <fullName evidence="1">DUF4015 domain-containing protein</fullName>
    </recommendedName>
</protein>
<dbReference type="Gene3D" id="3.20.20.80">
    <property type="entry name" value="Glycosidases"/>
    <property type="match status" value="1"/>
</dbReference>
<dbReference type="InterPro" id="IPR015943">
    <property type="entry name" value="WD40/YVTN_repeat-like_dom_sf"/>
</dbReference>
<dbReference type="SUPFAM" id="SSF110296">
    <property type="entry name" value="Oligoxyloglucan reducing end-specific cellobiohydrolase"/>
    <property type="match status" value="1"/>
</dbReference>
<dbReference type="Pfam" id="PF13200">
    <property type="entry name" value="DUF4015"/>
    <property type="match status" value="1"/>
</dbReference>
<feature type="domain" description="DUF4015" evidence="1">
    <location>
        <begin position="363"/>
        <end position="682"/>
    </location>
</feature>
<dbReference type="EMBL" id="CP061839">
    <property type="protein sequence ID" value="QOW61003.1"/>
    <property type="molecule type" value="Genomic_DNA"/>
</dbReference>
<name>A0A7S6WPM0_9SPIR</name>
<organism evidence="2 3">
    <name type="scientific">Treponema pedis</name>
    <dbReference type="NCBI Taxonomy" id="409322"/>
    <lineage>
        <taxon>Bacteria</taxon>
        <taxon>Pseudomonadati</taxon>
        <taxon>Spirochaetota</taxon>
        <taxon>Spirochaetia</taxon>
        <taxon>Spirochaetales</taxon>
        <taxon>Treponemataceae</taxon>
        <taxon>Treponema</taxon>
    </lineage>
</organism>
<dbReference type="RefSeq" id="WP_194076426.1">
    <property type="nucleotide sequence ID" value="NZ_CP061839.1"/>
</dbReference>
<evidence type="ECO:0000313" key="2">
    <source>
        <dbReference type="EMBL" id="QOW61003.1"/>
    </source>
</evidence>
<evidence type="ECO:0000259" key="1">
    <source>
        <dbReference type="Pfam" id="PF13200"/>
    </source>
</evidence>
<dbReference type="Proteomes" id="UP000593915">
    <property type="component" value="Chromosome"/>
</dbReference>
<dbReference type="SUPFAM" id="SSF51445">
    <property type="entry name" value="(Trans)glycosidases"/>
    <property type="match status" value="1"/>
</dbReference>
<dbReference type="InterPro" id="IPR025275">
    <property type="entry name" value="DUF4015"/>
</dbReference>
<reference evidence="2 3" key="1">
    <citation type="submission" date="2020-09" db="EMBL/GenBank/DDBJ databases">
        <title>Characterization of Treponema spp. from bovine digital dermatitis in Korea.</title>
        <authorList>
            <person name="Espiritu H.M."/>
            <person name="Cho Y.I."/>
            <person name="Mamuad L."/>
        </authorList>
    </citation>
    <scope>NUCLEOTIDE SEQUENCE [LARGE SCALE GENOMIC DNA]</scope>
    <source>
        <strain evidence="2 3">KS1</strain>
    </source>
</reference>
<evidence type="ECO:0000313" key="3">
    <source>
        <dbReference type="Proteomes" id="UP000593915"/>
    </source>
</evidence>
<sequence>MKAINFNIRKTVFSAVLIAAVLFPLFAEDVFLTGKADGLYKVDNFRAKQIWKDSSVFKICKAGNQWLFLTGNGIAASKNLKDFYYLNNTLPKKIIKSIDKNGNKQFTEKVQQLKDLETHPVNPNIFVTATSDSVFLTTDSGKTWKDLGCNGRINGIKAVSVSDMPDINGESVLTVFVSHAIYGVAYKQPLVNSKIWNELNDGLGKGPEGIEEVSDISFEQSSDTQNLKQPQVYCCQTFSGRIYKLNWDKKIFFSVANLREDNSKITCMDSLTVSENTVIAVTPDKIFEANLLVPKIQPASNKSLFKNFNKAKNFLMSSNFLCAFIPKKTTPFTDSISLSELWLLHSEKKQKTEYLKIADGKKGIYIPTHQAINEKKFQEHLKTIKDNKLNAIVIDMKDEAGFVRYDTENKEIEKYGGVRYTIDLEKFIEKAKAEKLYLIARIVLFKDKNLYRYENGKYAVRDKTTNKPWQGYNSYDGTKEAIEEYWVDPYNEDVWRYNIDIAEELCKKGFDEIQFDYIRFPTDGDNLANTLYPACENGMDKVSALMSFLAYARERIKAPVSIDIYGSNGWYRTGARTGQEVELIAEYVDVICPMFYPSHFAQNFLAYSPAEERPYRIYYQGSYRNKFIARNKLIVRPWVQAFYIPVSYDKKYYDVNYVKRQILGIQASIDEGYIYWNNSGRYADVRPDGEKL</sequence>
<dbReference type="Gene3D" id="2.130.10.10">
    <property type="entry name" value="YVTN repeat-like/Quinoprotein amine dehydrogenase"/>
    <property type="match status" value="1"/>
</dbReference>
<gene>
    <name evidence="2" type="ORF">IFE08_00850</name>
</gene>
<proteinExistence type="predicted"/>
<accession>A0A7S6WPM0</accession>
<dbReference type="InterPro" id="IPR017853">
    <property type="entry name" value="GH"/>
</dbReference>
<dbReference type="AlphaFoldDB" id="A0A7S6WPM0"/>